<evidence type="ECO:0000256" key="2">
    <source>
        <dbReference type="ARBA" id="ARBA00023172"/>
    </source>
</evidence>
<dbReference type="Pfam" id="PF02646">
    <property type="entry name" value="RmuC"/>
    <property type="match status" value="1"/>
</dbReference>
<evidence type="ECO:0000256" key="3">
    <source>
        <dbReference type="SAM" id="Phobius"/>
    </source>
</evidence>
<feature type="transmembrane region" description="Helical" evidence="3">
    <location>
        <begin position="30"/>
        <end position="51"/>
    </location>
</feature>
<protein>
    <submittedName>
        <fullName evidence="4">Unannotated protein</fullName>
    </submittedName>
</protein>
<evidence type="ECO:0000313" key="4">
    <source>
        <dbReference type="EMBL" id="CAB4602438.1"/>
    </source>
</evidence>
<gene>
    <name evidence="4" type="ORF">UFOPK1826_00762</name>
</gene>
<dbReference type="PANTHER" id="PTHR30563:SF0">
    <property type="entry name" value="DNA RECOMBINATION PROTEIN RMUC"/>
    <property type="match status" value="1"/>
</dbReference>
<name>A0A6J6H122_9ZZZZ</name>
<evidence type="ECO:0000256" key="1">
    <source>
        <dbReference type="ARBA" id="ARBA00023054"/>
    </source>
</evidence>
<sequence length="424" mass="46123">MCSATKPVGLSIISGADIRLILTTPPCHTVMMELIIGLLVIVVLVLAVMVMRQANKSNLLPINPQNFDQAALVDAVRTAVDAQVGKATQQALENVNSQIDRTYQARTQTLTTETKSLLDPVATQMNELRNAVTALQSNYTNTVGVTQTISKQIDSLNQTTSALQSALKSSSARGAWGEQQLRNVIELAGMLPYCDFLEQTTVTSNDKTQRPDAVIKLPNDGCVVIDSKTPLDAYLRAQETSDATLHQQLLNEHAKALAGHAKVLADKKYFQQFDRTPEYTIMFIPGESFLADALRADASLLEVAMRSRVLIASPVNLLALLLAVAKGWQAFQIAENAEKIAAIGRELYERVDTVLESVEKTGRGLETAIGAYNKMVGSIEGRMLSTLRKFKDVGVTSSELTEISNIESAPRRLSAPEHTKELGS</sequence>
<keyword evidence="3" id="KW-0472">Membrane</keyword>
<keyword evidence="3" id="KW-0812">Transmembrane</keyword>
<dbReference type="EMBL" id="CAEZUN010000081">
    <property type="protein sequence ID" value="CAB4602438.1"/>
    <property type="molecule type" value="Genomic_DNA"/>
</dbReference>
<organism evidence="4">
    <name type="scientific">freshwater metagenome</name>
    <dbReference type="NCBI Taxonomy" id="449393"/>
    <lineage>
        <taxon>unclassified sequences</taxon>
        <taxon>metagenomes</taxon>
        <taxon>ecological metagenomes</taxon>
    </lineage>
</organism>
<keyword evidence="2" id="KW-0233">DNA recombination</keyword>
<dbReference type="InterPro" id="IPR003798">
    <property type="entry name" value="DNA_recombination_RmuC"/>
</dbReference>
<keyword evidence="1" id="KW-0175">Coiled coil</keyword>
<keyword evidence="3" id="KW-1133">Transmembrane helix</keyword>
<reference evidence="4" key="1">
    <citation type="submission" date="2020-05" db="EMBL/GenBank/DDBJ databases">
        <authorList>
            <person name="Chiriac C."/>
            <person name="Salcher M."/>
            <person name="Ghai R."/>
            <person name="Kavagutti S V."/>
        </authorList>
    </citation>
    <scope>NUCLEOTIDE SEQUENCE</scope>
</reference>
<accession>A0A6J6H122</accession>
<dbReference type="AlphaFoldDB" id="A0A6J6H122"/>
<proteinExistence type="predicted"/>
<dbReference type="PANTHER" id="PTHR30563">
    <property type="entry name" value="DNA RECOMBINATION PROTEIN RMUC"/>
    <property type="match status" value="1"/>
</dbReference>
<dbReference type="GO" id="GO:0006310">
    <property type="term" value="P:DNA recombination"/>
    <property type="evidence" value="ECO:0007669"/>
    <property type="project" value="UniProtKB-KW"/>
</dbReference>